<evidence type="ECO:0000256" key="7">
    <source>
        <dbReference type="RuleBase" id="RU003879"/>
    </source>
</evidence>
<keyword evidence="3" id="KW-1003">Cell membrane</keyword>
<feature type="transmembrane region" description="Helical" evidence="8">
    <location>
        <begin position="20"/>
        <end position="44"/>
    </location>
</feature>
<keyword evidence="6 8" id="KW-0472">Membrane</keyword>
<dbReference type="GO" id="GO:0015031">
    <property type="term" value="P:protein transport"/>
    <property type="evidence" value="ECO:0007669"/>
    <property type="project" value="UniProtKB-KW"/>
</dbReference>
<dbReference type="Gene3D" id="3.30.420.270">
    <property type="match status" value="1"/>
</dbReference>
<comment type="similarity">
    <text evidence="2 7">Belongs to the ExbD/TolR family.</text>
</comment>
<evidence type="ECO:0000256" key="8">
    <source>
        <dbReference type="SAM" id="Phobius"/>
    </source>
</evidence>
<keyword evidence="5 8" id="KW-1133">Transmembrane helix</keyword>
<keyword evidence="4 7" id="KW-0812">Transmembrane</keyword>
<evidence type="ECO:0000313" key="9">
    <source>
        <dbReference type="EMBL" id="PWV63092.1"/>
    </source>
</evidence>
<dbReference type="InterPro" id="IPR003400">
    <property type="entry name" value="ExbD"/>
</dbReference>
<dbReference type="OrthoDB" id="9798629at2"/>
<proteinExistence type="inferred from homology"/>
<dbReference type="GO" id="GO:0005886">
    <property type="term" value="C:plasma membrane"/>
    <property type="evidence" value="ECO:0007669"/>
    <property type="project" value="UniProtKB-SubCell"/>
</dbReference>
<dbReference type="GO" id="GO:0022857">
    <property type="term" value="F:transmembrane transporter activity"/>
    <property type="evidence" value="ECO:0007669"/>
    <property type="project" value="InterPro"/>
</dbReference>
<evidence type="ECO:0000256" key="3">
    <source>
        <dbReference type="ARBA" id="ARBA00022475"/>
    </source>
</evidence>
<comment type="subcellular location">
    <subcellularLocation>
        <location evidence="1">Cell membrane</location>
        <topology evidence="1">Single-pass membrane protein</topology>
    </subcellularLocation>
    <subcellularLocation>
        <location evidence="7">Cell membrane</location>
        <topology evidence="7">Single-pass type II membrane protein</topology>
    </subcellularLocation>
</comment>
<evidence type="ECO:0000256" key="1">
    <source>
        <dbReference type="ARBA" id="ARBA00004162"/>
    </source>
</evidence>
<dbReference type="EMBL" id="QGTJ01000003">
    <property type="protein sequence ID" value="PWV63092.1"/>
    <property type="molecule type" value="Genomic_DNA"/>
</dbReference>
<evidence type="ECO:0000256" key="5">
    <source>
        <dbReference type="ARBA" id="ARBA00022989"/>
    </source>
</evidence>
<dbReference type="AlphaFoldDB" id="A0A317MXG5"/>
<accession>A0A317MXG5</accession>
<dbReference type="PANTHER" id="PTHR30558:SF7">
    <property type="entry name" value="TOL-PAL SYSTEM PROTEIN TOLR"/>
    <property type="match status" value="1"/>
</dbReference>
<gene>
    <name evidence="9" type="ORF">C7443_10316</name>
</gene>
<sequence>MSLLMSTRADDGLPQQNAEINITPFIDVVLVLLIIFMVTAPLALNEIPLRLPPSAAQPVQLPQSPLVLSLDRDGQLALDGEAITREALGALLEAQLSADPQRVVYLRADTALAYGEVSALLAELGVHGVVRIALLTEPTPP</sequence>
<dbReference type="Proteomes" id="UP000246569">
    <property type="component" value="Unassembled WGS sequence"/>
</dbReference>
<name>A0A317MXG5_9GAMM</name>
<dbReference type="RefSeq" id="WP_110017608.1">
    <property type="nucleotide sequence ID" value="NZ_QGTJ01000003.1"/>
</dbReference>
<keyword evidence="7" id="KW-0813">Transport</keyword>
<protein>
    <submittedName>
        <fullName evidence="9">Outer membrane transport energization protein ExbD</fullName>
    </submittedName>
</protein>
<dbReference type="Pfam" id="PF02472">
    <property type="entry name" value="ExbD"/>
    <property type="match status" value="1"/>
</dbReference>
<evidence type="ECO:0000313" key="10">
    <source>
        <dbReference type="Proteomes" id="UP000246569"/>
    </source>
</evidence>
<keyword evidence="7" id="KW-0653">Protein transport</keyword>
<dbReference type="PANTHER" id="PTHR30558">
    <property type="entry name" value="EXBD MEMBRANE COMPONENT OF PMF-DRIVEN MACROMOLECULE IMPORT SYSTEM"/>
    <property type="match status" value="1"/>
</dbReference>
<evidence type="ECO:0000256" key="6">
    <source>
        <dbReference type="ARBA" id="ARBA00023136"/>
    </source>
</evidence>
<keyword evidence="10" id="KW-1185">Reference proteome</keyword>
<evidence type="ECO:0000256" key="4">
    <source>
        <dbReference type="ARBA" id="ARBA00022692"/>
    </source>
</evidence>
<comment type="caution">
    <text evidence="9">The sequence shown here is derived from an EMBL/GenBank/DDBJ whole genome shotgun (WGS) entry which is preliminary data.</text>
</comment>
<evidence type="ECO:0000256" key="2">
    <source>
        <dbReference type="ARBA" id="ARBA00005811"/>
    </source>
</evidence>
<reference evidence="9 10" key="1">
    <citation type="submission" date="2018-05" db="EMBL/GenBank/DDBJ databases">
        <title>Genomic Encyclopedia of Type Strains, Phase IV (KMG-IV): sequencing the most valuable type-strain genomes for metagenomic binning, comparative biology and taxonomic classification.</title>
        <authorList>
            <person name="Goeker M."/>
        </authorList>
    </citation>
    <scope>NUCLEOTIDE SEQUENCE [LARGE SCALE GENOMIC DNA]</scope>
    <source>
        <strain evidence="9 10">DSM 23606</strain>
    </source>
</reference>
<organism evidence="9 10">
    <name type="scientific">Plasticicumulans acidivorans</name>
    <dbReference type="NCBI Taxonomy" id="886464"/>
    <lineage>
        <taxon>Bacteria</taxon>
        <taxon>Pseudomonadati</taxon>
        <taxon>Pseudomonadota</taxon>
        <taxon>Gammaproteobacteria</taxon>
        <taxon>Candidatus Competibacteraceae</taxon>
        <taxon>Plasticicumulans</taxon>
    </lineage>
</organism>